<dbReference type="EMBL" id="HBHP01009520">
    <property type="protein sequence ID" value="CAD9755784.1"/>
    <property type="molecule type" value="Transcribed_RNA"/>
</dbReference>
<name>A0A7S2X8R8_9EUKA</name>
<sequence length="111" mass="12484">MMNNQVMDVQPEEEKTVHQAMHICTLGPRKTYFQNTSKIRARRNTVPVLAAIGETSAATPPTGPYFRSKCLERFIGINLTVRLLNACHQLYAGCLMTVYFCCTCGSRPAIW</sequence>
<proteinExistence type="predicted"/>
<protein>
    <submittedName>
        <fullName evidence="1">Uncharacterized protein</fullName>
    </submittedName>
</protein>
<accession>A0A7S2X8R8</accession>
<gene>
    <name evidence="1" type="ORF">LSP00402_LOCUS5881</name>
</gene>
<reference evidence="1" key="1">
    <citation type="submission" date="2021-01" db="EMBL/GenBank/DDBJ databases">
        <authorList>
            <person name="Corre E."/>
            <person name="Pelletier E."/>
            <person name="Niang G."/>
            <person name="Scheremetjew M."/>
            <person name="Finn R."/>
            <person name="Kale V."/>
            <person name="Holt S."/>
            <person name="Cochrane G."/>
            <person name="Meng A."/>
            <person name="Brown T."/>
            <person name="Cohen L."/>
        </authorList>
    </citation>
    <scope>NUCLEOTIDE SEQUENCE</scope>
    <source>
        <strain evidence="1">CCMP622</strain>
    </source>
</reference>
<organism evidence="1">
    <name type="scientific">Lotharella oceanica</name>
    <dbReference type="NCBI Taxonomy" id="641309"/>
    <lineage>
        <taxon>Eukaryota</taxon>
        <taxon>Sar</taxon>
        <taxon>Rhizaria</taxon>
        <taxon>Cercozoa</taxon>
        <taxon>Chlorarachniophyceae</taxon>
        <taxon>Lotharella</taxon>
    </lineage>
</organism>
<dbReference type="AlphaFoldDB" id="A0A7S2X8R8"/>
<evidence type="ECO:0000313" key="1">
    <source>
        <dbReference type="EMBL" id="CAD9755784.1"/>
    </source>
</evidence>